<feature type="compositionally biased region" description="Polar residues" evidence="1">
    <location>
        <begin position="45"/>
        <end position="55"/>
    </location>
</feature>
<gene>
    <name evidence="2" type="ORF">Cantr_05933</name>
</gene>
<organism evidence="2 3">
    <name type="scientific">Candida viswanathii</name>
    <dbReference type="NCBI Taxonomy" id="5486"/>
    <lineage>
        <taxon>Eukaryota</taxon>
        <taxon>Fungi</taxon>
        <taxon>Dikarya</taxon>
        <taxon>Ascomycota</taxon>
        <taxon>Saccharomycotina</taxon>
        <taxon>Pichiomycetes</taxon>
        <taxon>Debaryomycetaceae</taxon>
        <taxon>Candida/Lodderomyces clade</taxon>
        <taxon>Candida</taxon>
    </lineage>
</organism>
<feature type="region of interest" description="Disordered" evidence="1">
    <location>
        <begin position="1"/>
        <end position="104"/>
    </location>
</feature>
<keyword evidence="3" id="KW-1185">Reference proteome</keyword>
<evidence type="ECO:0000313" key="2">
    <source>
        <dbReference type="EMBL" id="RCK55724.1"/>
    </source>
</evidence>
<dbReference type="EMBL" id="QLNQ01000029">
    <property type="protein sequence ID" value="RCK55724.1"/>
    <property type="molecule type" value="Genomic_DNA"/>
</dbReference>
<feature type="compositionally biased region" description="Polar residues" evidence="1">
    <location>
        <begin position="1"/>
        <end position="10"/>
    </location>
</feature>
<sequence>MFNPSSTATFRPNIVTTTTTAAPQVPNSASSSVSNGSSNSLFSDITDSTTMSTNSNQPPHNLHLHQQQQQQNPPQQTTFGNFSTVPSPPRTSDQDSPDMQQQPTQSLLQVISGTGASSNPPINPRVSSKFTHHDIQILRQLLLAGEKHKWKQITKEINNSSHHSEHVAAAMSAPRTTNAVTSGIPAKNVLPTFIIKQYQQLLGLPNHGLYYGTLQSSIPYVVHGWNQIEDVEYQFETTE</sequence>
<name>A0A367XQ26_9ASCO</name>
<dbReference type="AlphaFoldDB" id="A0A367XQ26"/>
<evidence type="ECO:0000313" key="3">
    <source>
        <dbReference type="Proteomes" id="UP000253472"/>
    </source>
</evidence>
<reference evidence="2 3" key="1">
    <citation type="submission" date="2018-06" db="EMBL/GenBank/DDBJ databases">
        <title>Whole genome sequencing of Candida tropicalis (genome annotated by CSBL at Korea University).</title>
        <authorList>
            <person name="Ahn J."/>
        </authorList>
    </citation>
    <scope>NUCLEOTIDE SEQUENCE [LARGE SCALE GENOMIC DNA]</scope>
    <source>
        <strain evidence="2 3">ATCC 20962</strain>
    </source>
</reference>
<feature type="compositionally biased region" description="Low complexity" evidence="1">
    <location>
        <begin position="56"/>
        <end position="76"/>
    </location>
</feature>
<evidence type="ECO:0000256" key="1">
    <source>
        <dbReference type="SAM" id="MobiDB-lite"/>
    </source>
</evidence>
<comment type="caution">
    <text evidence="2">The sequence shown here is derived from an EMBL/GenBank/DDBJ whole genome shotgun (WGS) entry which is preliminary data.</text>
</comment>
<feature type="compositionally biased region" description="Low complexity" evidence="1">
    <location>
        <begin position="16"/>
        <end position="43"/>
    </location>
</feature>
<accession>A0A367XQ26</accession>
<proteinExistence type="predicted"/>
<dbReference type="OrthoDB" id="3981234at2759"/>
<protein>
    <submittedName>
        <fullName evidence="2">Uncharacterized protein</fullName>
    </submittedName>
</protein>
<dbReference type="STRING" id="5486.A0A367XQ26"/>
<dbReference type="Proteomes" id="UP000253472">
    <property type="component" value="Unassembled WGS sequence"/>
</dbReference>